<organism evidence="1">
    <name type="scientific">marine metagenome</name>
    <dbReference type="NCBI Taxonomy" id="408172"/>
    <lineage>
        <taxon>unclassified sequences</taxon>
        <taxon>metagenomes</taxon>
        <taxon>ecological metagenomes</taxon>
    </lineage>
</organism>
<reference evidence="1" key="1">
    <citation type="submission" date="2018-05" db="EMBL/GenBank/DDBJ databases">
        <authorList>
            <person name="Lanie J.A."/>
            <person name="Ng W.-L."/>
            <person name="Kazmierczak K.M."/>
            <person name="Andrzejewski T.M."/>
            <person name="Davidsen T.M."/>
            <person name="Wayne K.J."/>
            <person name="Tettelin H."/>
            <person name="Glass J.I."/>
            <person name="Rusch D."/>
            <person name="Podicherti R."/>
            <person name="Tsui H.-C.T."/>
            <person name="Winkler M.E."/>
        </authorList>
    </citation>
    <scope>NUCLEOTIDE SEQUENCE</scope>
</reference>
<protein>
    <submittedName>
        <fullName evidence="1">Uncharacterized protein</fullName>
    </submittedName>
</protein>
<gene>
    <name evidence="1" type="ORF">METZ01_LOCUS322208</name>
</gene>
<proteinExistence type="predicted"/>
<dbReference type="EMBL" id="UINC01105427">
    <property type="protein sequence ID" value="SVC69354.1"/>
    <property type="molecule type" value="Genomic_DNA"/>
</dbReference>
<name>A0A382P7J5_9ZZZZ</name>
<dbReference type="AlphaFoldDB" id="A0A382P7J5"/>
<feature type="non-terminal residue" evidence="1">
    <location>
        <position position="36"/>
    </location>
</feature>
<sequence>MTDLADYLSEGSRDEGILQVRKKIDELDIDYIYYQY</sequence>
<accession>A0A382P7J5</accession>
<evidence type="ECO:0000313" key="1">
    <source>
        <dbReference type="EMBL" id="SVC69354.1"/>
    </source>
</evidence>